<accession>A0ABT4M3Q3</accession>
<feature type="transmembrane region" description="Helical" evidence="1">
    <location>
        <begin position="419"/>
        <end position="436"/>
    </location>
</feature>
<feature type="transmembrane region" description="Helical" evidence="1">
    <location>
        <begin position="273"/>
        <end position="289"/>
    </location>
</feature>
<feature type="transmembrane region" description="Helical" evidence="1">
    <location>
        <begin position="603"/>
        <end position="623"/>
    </location>
</feature>
<dbReference type="Pfam" id="PF14345">
    <property type="entry name" value="GDYXXLXY"/>
    <property type="match status" value="1"/>
</dbReference>
<feature type="transmembrane region" description="Helical" evidence="1">
    <location>
        <begin position="635"/>
        <end position="652"/>
    </location>
</feature>
<feature type="transmembrane region" description="Helical" evidence="1">
    <location>
        <begin position="478"/>
        <end position="496"/>
    </location>
</feature>
<feature type="transmembrane region" description="Helical" evidence="1">
    <location>
        <begin position="363"/>
        <end position="382"/>
    </location>
</feature>
<feature type="transmembrane region" description="Helical" evidence="1">
    <location>
        <begin position="443"/>
        <end position="466"/>
    </location>
</feature>
<dbReference type="InterPro" id="IPR025833">
    <property type="entry name" value="GDYXXLXY"/>
</dbReference>
<feature type="transmembrane region" description="Helical" evidence="1">
    <location>
        <begin position="247"/>
        <end position="267"/>
    </location>
</feature>
<keyword evidence="1" id="KW-0472">Membrane</keyword>
<dbReference type="EMBL" id="JAPWHE010000001">
    <property type="protein sequence ID" value="MCZ4328766.1"/>
    <property type="molecule type" value="Genomic_DNA"/>
</dbReference>
<feature type="transmembrane region" description="Helical" evidence="1">
    <location>
        <begin position="532"/>
        <end position="557"/>
    </location>
</feature>
<evidence type="ECO:0000256" key="1">
    <source>
        <dbReference type="SAM" id="Phobius"/>
    </source>
</evidence>
<name>A0ABT4M3Q3_9BURK</name>
<protein>
    <submittedName>
        <fullName evidence="3">GDYXXLXY domain-containing protein</fullName>
    </submittedName>
</protein>
<feature type="transmembrane region" description="Helical" evidence="1">
    <location>
        <begin position="569"/>
        <end position="597"/>
    </location>
</feature>
<gene>
    <name evidence="3" type="ORF">O4H32_02205</name>
</gene>
<dbReference type="Proteomes" id="UP001068379">
    <property type="component" value="Unassembled WGS sequence"/>
</dbReference>
<feature type="transmembrane region" description="Helical" evidence="1">
    <location>
        <begin position="394"/>
        <end position="413"/>
    </location>
</feature>
<keyword evidence="1" id="KW-0812">Transmembrane</keyword>
<feature type="transmembrane region" description="Helical" evidence="1">
    <location>
        <begin position="198"/>
        <end position="215"/>
    </location>
</feature>
<dbReference type="Pfam" id="PF09925">
    <property type="entry name" value="DUF2157"/>
    <property type="match status" value="1"/>
</dbReference>
<proteinExistence type="predicted"/>
<reference evidence="3" key="1">
    <citation type="submission" date="2022-12" db="EMBL/GenBank/DDBJ databases">
        <title>Bacterial isolates from different developmental stages of Nematostella vectensis.</title>
        <authorList>
            <person name="Fraune S."/>
        </authorList>
    </citation>
    <scope>NUCLEOTIDE SEQUENCE</scope>
    <source>
        <strain evidence="3">G21619-S1</strain>
    </source>
</reference>
<feature type="transmembrane region" description="Helical" evidence="1">
    <location>
        <begin position="221"/>
        <end position="240"/>
    </location>
</feature>
<dbReference type="RefSeq" id="WP_269356266.1">
    <property type="nucleotide sequence ID" value="NZ_JAPWHE010000001.1"/>
</dbReference>
<feature type="transmembrane region" description="Helical" evidence="1">
    <location>
        <begin position="109"/>
        <end position="125"/>
    </location>
</feature>
<feature type="transmembrane region" description="Helical" evidence="1">
    <location>
        <begin position="508"/>
        <end position="526"/>
    </location>
</feature>
<feature type="transmembrane region" description="Helical" evidence="1">
    <location>
        <begin position="84"/>
        <end position="103"/>
    </location>
</feature>
<feature type="transmembrane region" description="Helical" evidence="1">
    <location>
        <begin position="20"/>
        <end position="42"/>
    </location>
</feature>
<feature type="domain" description="DUF2157" evidence="2">
    <location>
        <begin position="16"/>
        <end position="131"/>
    </location>
</feature>
<evidence type="ECO:0000313" key="4">
    <source>
        <dbReference type="Proteomes" id="UP001068379"/>
    </source>
</evidence>
<feature type="transmembrane region" description="Helical" evidence="1">
    <location>
        <begin position="672"/>
        <end position="690"/>
    </location>
</feature>
<sequence>MQVAGHGLRVDDETRWRRDLARGASLLAAVLAGAALVFWVAANWSRMTPDARLAGVQGALALCVVMAAVLAWRGHRATESMVALAALAALATGALLALVGQIYQTGADAWELFLAWAVLILPWLAALRSVFLALLWAALLNLSLWLFLDGPTPSAWWRWGASIPSSAWLLGLNGVLLALAESLRPVWRDARHLIRRALAAATLAWAVAVAAQGAVQDGAGAVGLLALGLVPILAVYGAHVRWRPDPAVAALALLAGIGVAGFVLAPWVDSPEGLLGLALLVLALGLWAARHALRLRAALAPTVEAGAASVARDGRADAGSASGADRFAEDDAPWYVTALRVGILVPVVLMLGVWAAIGFELDSAADALGAGLLSMLPGLWIARRAAGATWREAGGVLTVLGLLLCAVGAWLTAGEGARGAALAILLAAGAAAYAGTRQFPVRLAAAGLTLALGCWLTMPLDFLFHLEDIQEAGWPAGLAWRLVALLALGAIVWIGSMAGARRACWRPLAWAALATAAGLAALLSLAQAQPGLWWTSGGGALLACAVLPGLLLGAWMASHRPALPAGPRLVAPAACCVAALGWMGAPVFAVALVGLVLGRWSGARLAQALSVMLGLAGLALYYFDSSDALVAKAARLGLTAVWLAALAIWLWAPWRLPGRPSGATAHRARGLPVWLLAGGALALGAVQFRVHHYEAILSQGRPVILALAPVDPRSLMQGDYMALDYAVRRQAEDWLREQEPVRAALRASGRGWLLLRRDGEGVWRLAAVAADPPAAPAEDTVALALRWRNEGLDWGGRSWFFPEGEGDRYAKARYGALRVAADGTALLDGLLDEALAPL</sequence>
<feature type="transmembrane region" description="Helical" evidence="1">
    <location>
        <begin position="54"/>
        <end position="72"/>
    </location>
</feature>
<evidence type="ECO:0000259" key="2">
    <source>
        <dbReference type="Pfam" id="PF09925"/>
    </source>
</evidence>
<keyword evidence="4" id="KW-1185">Reference proteome</keyword>
<comment type="caution">
    <text evidence="3">The sequence shown here is derived from an EMBL/GenBank/DDBJ whole genome shotgun (WGS) entry which is preliminary data.</text>
</comment>
<organism evidence="3 4">
    <name type="scientific">Castellaniella denitrificans</name>
    <dbReference type="NCBI Taxonomy" id="56119"/>
    <lineage>
        <taxon>Bacteria</taxon>
        <taxon>Pseudomonadati</taxon>
        <taxon>Pseudomonadota</taxon>
        <taxon>Betaproteobacteria</taxon>
        <taxon>Burkholderiales</taxon>
        <taxon>Alcaligenaceae</taxon>
        <taxon>Castellaniella</taxon>
    </lineage>
</organism>
<feature type="transmembrane region" description="Helical" evidence="1">
    <location>
        <begin position="130"/>
        <end position="148"/>
    </location>
</feature>
<feature type="transmembrane region" description="Helical" evidence="1">
    <location>
        <begin position="168"/>
        <end position="186"/>
    </location>
</feature>
<feature type="transmembrane region" description="Helical" evidence="1">
    <location>
        <begin position="334"/>
        <end position="357"/>
    </location>
</feature>
<dbReference type="InterPro" id="IPR018677">
    <property type="entry name" value="DUF2157"/>
</dbReference>
<keyword evidence="1" id="KW-1133">Transmembrane helix</keyword>
<evidence type="ECO:0000313" key="3">
    <source>
        <dbReference type="EMBL" id="MCZ4328766.1"/>
    </source>
</evidence>